<proteinExistence type="predicted"/>
<dbReference type="AlphaFoldDB" id="A0A4Z0QWL7"/>
<name>A0A4Z0QWL7_9FIRM</name>
<dbReference type="Proteomes" id="UP000298460">
    <property type="component" value="Unassembled WGS sequence"/>
</dbReference>
<reference evidence="1 2" key="1">
    <citation type="submission" date="2019-03" db="EMBL/GenBank/DDBJ databases">
        <title>Draft Genome Sequence of Desulfosporosinus fructosivorans Strain 63.6F, Isolated from Marine Sediment in the Baltic Sea.</title>
        <authorList>
            <person name="Hausmann B."/>
            <person name="Vandieken V."/>
            <person name="Pjevac P."/>
            <person name="Schreck K."/>
            <person name="Herbold C.W."/>
            <person name="Loy A."/>
        </authorList>
    </citation>
    <scope>NUCLEOTIDE SEQUENCE [LARGE SCALE GENOMIC DNA]</scope>
    <source>
        <strain evidence="1 2">63.6F</strain>
    </source>
</reference>
<protein>
    <submittedName>
        <fullName evidence="1">Uncharacterized protein</fullName>
    </submittedName>
</protein>
<keyword evidence="2" id="KW-1185">Reference proteome</keyword>
<gene>
    <name evidence="1" type="ORF">E4K67_28245</name>
</gene>
<dbReference type="EMBL" id="SPQQ01000025">
    <property type="protein sequence ID" value="TGE34898.1"/>
    <property type="molecule type" value="Genomic_DNA"/>
</dbReference>
<organism evidence="1 2">
    <name type="scientific">Desulfosporosinus fructosivorans</name>
    <dbReference type="NCBI Taxonomy" id="2018669"/>
    <lineage>
        <taxon>Bacteria</taxon>
        <taxon>Bacillati</taxon>
        <taxon>Bacillota</taxon>
        <taxon>Clostridia</taxon>
        <taxon>Eubacteriales</taxon>
        <taxon>Desulfitobacteriaceae</taxon>
        <taxon>Desulfosporosinus</taxon>
    </lineage>
</organism>
<accession>A0A4Z0QWL7</accession>
<sequence>MMSINLSELGRVLCREFDQREHELKTLHSEIRTKVKKDRAELYKLSDVDRNNQMKAQEQIVGDASGLLDKYRVERATLVKVLKGNEVSQIGEMNTWAREREEDLKGWYKAGRYILGKPEESKGEHENGGYILRKRIGR</sequence>
<evidence type="ECO:0000313" key="2">
    <source>
        <dbReference type="Proteomes" id="UP000298460"/>
    </source>
</evidence>
<comment type="caution">
    <text evidence="1">The sequence shown here is derived from an EMBL/GenBank/DDBJ whole genome shotgun (WGS) entry which is preliminary data.</text>
</comment>
<evidence type="ECO:0000313" key="1">
    <source>
        <dbReference type="EMBL" id="TGE34898.1"/>
    </source>
</evidence>
<dbReference type="RefSeq" id="WP_135552877.1">
    <property type="nucleotide sequence ID" value="NZ_SPQQ01000025.1"/>
</dbReference>